<dbReference type="NCBIfam" id="NF005891">
    <property type="entry name" value="PRK07854.1"/>
    <property type="match status" value="1"/>
</dbReference>
<dbReference type="GO" id="GO:0006631">
    <property type="term" value="P:fatty acid metabolic process"/>
    <property type="evidence" value="ECO:0007669"/>
    <property type="project" value="UniProtKB-KW"/>
</dbReference>
<sequence>MIVSTTDGPVTTIELAREAKRNALDYDMLRDLSQAFTDAVDAGARVIVLTGRGTVFSAGADLSGPVYDPEFPERLVAVIEQIEKTPVPVIAAVNGPALGGGLQLAMAADLRVMAPEAIAGIPAAKIGVALDEWTIRRLVSLVGGGPARGILIGCEPISADRAYDLGFANKIGDLADAAHWASTIAGFAPLTLRHYKMVLTGDGARDEAPADRHDAMIAAWTSDDAKEARRAREEKRFPVFTGK</sequence>
<dbReference type="InterPro" id="IPR001753">
    <property type="entry name" value="Enoyl-CoA_hydra/iso"/>
</dbReference>
<dbReference type="Proteomes" id="UP000551501">
    <property type="component" value="Unassembled WGS sequence"/>
</dbReference>
<evidence type="ECO:0000256" key="5">
    <source>
        <dbReference type="ARBA" id="ARBA00023717"/>
    </source>
</evidence>
<evidence type="ECO:0000256" key="2">
    <source>
        <dbReference type="ARBA" id="ARBA00005254"/>
    </source>
</evidence>
<comment type="catalytic activity">
    <reaction evidence="5">
        <text>a 4-saturated-(3S)-3-hydroxyacyl-CoA = a (3E)-enoyl-CoA + H2O</text>
        <dbReference type="Rhea" id="RHEA:20724"/>
        <dbReference type="ChEBI" id="CHEBI:15377"/>
        <dbReference type="ChEBI" id="CHEBI:58521"/>
        <dbReference type="ChEBI" id="CHEBI:137480"/>
        <dbReference type="EC" id="4.2.1.17"/>
    </reaction>
</comment>
<dbReference type="EMBL" id="JACIFP010000001">
    <property type="protein sequence ID" value="MBB4135052.1"/>
    <property type="molecule type" value="Genomic_DNA"/>
</dbReference>
<reference evidence="7 8" key="1">
    <citation type="submission" date="2020-08" db="EMBL/GenBank/DDBJ databases">
        <title>Sequencing the genomes of 1000 actinobacteria strains.</title>
        <authorList>
            <person name="Klenk H.-P."/>
        </authorList>
    </citation>
    <scope>NUCLEOTIDE SEQUENCE [LARGE SCALE GENOMIC DNA]</scope>
    <source>
        <strain evidence="7 8">DSM 45298</strain>
    </source>
</reference>
<evidence type="ECO:0000256" key="4">
    <source>
        <dbReference type="ARBA" id="ARBA00023709"/>
    </source>
</evidence>
<evidence type="ECO:0000256" key="1">
    <source>
        <dbReference type="ARBA" id="ARBA00002994"/>
    </source>
</evidence>
<proteinExistence type="inferred from homology"/>
<dbReference type="CDD" id="cd06558">
    <property type="entry name" value="crotonase-like"/>
    <property type="match status" value="1"/>
</dbReference>
<protein>
    <submittedName>
        <fullName evidence="7">Enoyl-CoA hydratase</fullName>
        <ecNumber evidence="7">4.2.1.17</ecNumber>
    </submittedName>
</protein>
<comment type="catalytic activity">
    <reaction evidence="4">
        <text>a (3S)-3-hydroxyacyl-CoA = a (2E)-enoyl-CoA + H2O</text>
        <dbReference type="Rhea" id="RHEA:16105"/>
        <dbReference type="ChEBI" id="CHEBI:15377"/>
        <dbReference type="ChEBI" id="CHEBI:57318"/>
        <dbReference type="ChEBI" id="CHEBI:58856"/>
        <dbReference type="EC" id="4.2.1.17"/>
    </reaction>
</comment>
<comment type="function">
    <text evidence="1">Could possibly oxidize fatty acids using specific components.</text>
</comment>
<comment type="similarity">
    <text evidence="2 6">Belongs to the enoyl-CoA hydratase/isomerase family.</text>
</comment>
<dbReference type="Gene3D" id="3.90.226.10">
    <property type="entry name" value="2-enoyl-CoA Hydratase, Chain A, domain 1"/>
    <property type="match status" value="1"/>
</dbReference>
<dbReference type="Pfam" id="PF00378">
    <property type="entry name" value="ECH_1"/>
    <property type="match status" value="1"/>
</dbReference>
<comment type="caution">
    <text evidence="7">The sequence shown here is derived from an EMBL/GenBank/DDBJ whole genome shotgun (WGS) entry which is preliminary data.</text>
</comment>
<keyword evidence="3" id="KW-0443">Lipid metabolism</keyword>
<evidence type="ECO:0000256" key="3">
    <source>
        <dbReference type="ARBA" id="ARBA00022832"/>
    </source>
</evidence>
<name>A0A840ETL8_9ACTN</name>
<keyword evidence="7" id="KW-0456">Lyase</keyword>
<gene>
    <name evidence="7" type="ORF">BKA16_001604</name>
</gene>
<dbReference type="RefSeq" id="WP_183370154.1">
    <property type="nucleotide sequence ID" value="NZ_BAABHL010000050.1"/>
</dbReference>
<keyword evidence="3" id="KW-0276">Fatty acid metabolism</keyword>
<dbReference type="InterPro" id="IPR018376">
    <property type="entry name" value="Enoyl-CoA_hyd/isom_CS"/>
</dbReference>
<dbReference type="InterPro" id="IPR029045">
    <property type="entry name" value="ClpP/crotonase-like_dom_sf"/>
</dbReference>
<dbReference type="PANTHER" id="PTHR43802">
    <property type="entry name" value="ENOYL-COA HYDRATASE"/>
    <property type="match status" value="1"/>
</dbReference>
<dbReference type="AlphaFoldDB" id="A0A840ETL8"/>
<keyword evidence="8" id="KW-1185">Reference proteome</keyword>
<evidence type="ECO:0000313" key="7">
    <source>
        <dbReference type="EMBL" id="MBB4135052.1"/>
    </source>
</evidence>
<dbReference type="EC" id="4.2.1.17" evidence="7"/>
<dbReference type="PANTHER" id="PTHR43802:SF1">
    <property type="entry name" value="IP11341P-RELATED"/>
    <property type="match status" value="1"/>
</dbReference>
<evidence type="ECO:0000256" key="6">
    <source>
        <dbReference type="RuleBase" id="RU003707"/>
    </source>
</evidence>
<evidence type="ECO:0000313" key="8">
    <source>
        <dbReference type="Proteomes" id="UP000551501"/>
    </source>
</evidence>
<accession>A0A840ETL8</accession>
<organism evidence="7 8">
    <name type="scientific">Gordonia humi</name>
    <dbReference type="NCBI Taxonomy" id="686429"/>
    <lineage>
        <taxon>Bacteria</taxon>
        <taxon>Bacillati</taxon>
        <taxon>Actinomycetota</taxon>
        <taxon>Actinomycetes</taxon>
        <taxon>Mycobacteriales</taxon>
        <taxon>Gordoniaceae</taxon>
        <taxon>Gordonia</taxon>
    </lineage>
</organism>
<dbReference type="GO" id="GO:0004300">
    <property type="term" value="F:enoyl-CoA hydratase activity"/>
    <property type="evidence" value="ECO:0007669"/>
    <property type="project" value="UniProtKB-EC"/>
</dbReference>
<dbReference type="SUPFAM" id="SSF52096">
    <property type="entry name" value="ClpP/crotonase"/>
    <property type="match status" value="1"/>
</dbReference>
<dbReference type="PROSITE" id="PS00166">
    <property type="entry name" value="ENOYL_COA_HYDRATASE"/>
    <property type="match status" value="1"/>
</dbReference>